<evidence type="ECO:0000313" key="3">
    <source>
        <dbReference type="EMBL" id="GBH30288.1"/>
    </source>
</evidence>
<name>A0A401J0X9_SPHXE</name>
<accession>A0A401J0X9</accession>
<feature type="transmembrane region" description="Helical" evidence="2">
    <location>
        <begin position="25"/>
        <end position="44"/>
    </location>
</feature>
<proteinExistence type="predicted"/>
<dbReference type="Proteomes" id="UP000290975">
    <property type="component" value="Unassembled WGS sequence"/>
</dbReference>
<protein>
    <submittedName>
        <fullName evidence="3">Uncharacterized protein</fullName>
    </submittedName>
</protein>
<dbReference type="STRING" id="1192759.GCA_000277525_03566"/>
<dbReference type="AlphaFoldDB" id="A0A401J0X9"/>
<gene>
    <name evidence="3" type="ORF">MBESOW_P1542</name>
</gene>
<sequence>MGDTPLERDDPPTHFTTTEPSRGSGVVFALVALALILAIGFFYLTNDRRDDRQAEAVTSAAQSVDDAARLVGDAAKNAADKLRDGNGSKAADQ</sequence>
<keyword evidence="2" id="KW-0812">Transmembrane</keyword>
<keyword evidence="2" id="KW-1133">Transmembrane helix</keyword>
<dbReference type="RefSeq" id="WP_130752524.1">
    <property type="nucleotide sequence ID" value="NZ_BBQY01000004.1"/>
</dbReference>
<keyword evidence="4" id="KW-1185">Reference proteome</keyword>
<organism evidence="3 4">
    <name type="scientific">Sphingobium xenophagum</name>
    <dbReference type="NCBI Taxonomy" id="121428"/>
    <lineage>
        <taxon>Bacteria</taxon>
        <taxon>Pseudomonadati</taxon>
        <taxon>Pseudomonadota</taxon>
        <taxon>Alphaproteobacteria</taxon>
        <taxon>Sphingomonadales</taxon>
        <taxon>Sphingomonadaceae</taxon>
        <taxon>Sphingobium</taxon>
    </lineage>
</organism>
<keyword evidence="2" id="KW-0472">Membrane</keyword>
<feature type="region of interest" description="Disordered" evidence="1">
    <location>
        <begin position="1"/>
        <end position="21"/>
    </location>
</feature>
<evidence type="ECO:0000256" key="2">
    <source>
        <dbReference type="SAM" id="Phobius"/>
    </source>
</evidence>
<dbReference type="EMBL" id="BBQY01000004">
    <property type="protein sequence ID" value="GBH30288.1"/>
    <property type="molecule type" value="Genomic_DNA"/>
</dbReference>
<evidence type="ECO:0000313" key="4">
    <source>
        <dbReference type="Proteomes" id="UP000290975"/>
    </source>
</evidence>
<reference evidence="3 4" key="1">
    <citation type="submission" date="2014-12" db="EMBL/GenBank/DDBJ databases">
        <title>Whole genome sequencing of Sphingobium xenophagum OW59.</title>
        <authorList>
            <person name="Ohta Y."/>
            <person name="Nishi S."/>
            <person name="Hatada Y."/>
        </authorList>
    </citation>
    <scope>NUCLEOTIDE SEQUENCE [LARGE SCALE GENOMIC DNA]</scope>
    <source>
        <strain evidence="3 4">OW59</strain>
    </source>
</reference>
<evidence type="ECO:0000256" key="1">
    <source>
        <dbReference type="SAM" id="MobiDB-lite"/>
    </source>
</evidence>
<comment type="caution">
    <text evidence="3">The sequence shown here is derived from an EMBL/GenBank/DDBJ whole genome shotgun (WGS) entry which is preliminary data.</text>
</comment>
<feature type="compositionally biased region" description="Basic and acidic residues" evidence="1">
    <location>
        <begin position="1"/>
        <end position="12"/>
    </location>
</feature>